<organism evidence="16 17">
    <name type="scientific">Equus caballus</name>
    <name type="common">Horse</name>
    <dbReference type="NCBI Taxonomy" id="9796"/>
    <lineage>
        <taxon>Eukaryota</taxon>
        <taxon>Metazoa</taxon>
        <taxon>Chordata</taxon>
        <taxon>Craniata</taxon>
        <taxon>Vertebrata</taxon>
        <taxon>Euteleostomi</taxon>
        <taxon>Mammalia</taxon>
        <taxon>Eutheria</taxon>
        <taxon>Laurasiatheria</taxon>
        <taxon>Perissodactyla</taxon>
        <taxon>Equidae</taxon>
        <taxon>Equus</taxon>
    </lineage>
</organism>
<keyword evidence="7" id="KW-0460">Magnesium</keyword>
<dbReference type="PANTHER" id="PTHR10848:SF0">
    <property type="entry name" value="MEIOTIC RECOMBINATION PROTEIN SPO11"/>
    <property type="match status" value="1"/>
</dbReference>
<comment type="cofactor">
    <cofactor evidence="2">
        <name>Mg(2+)</name>
        <dbReference type="ChEBI" id="CHEBI:18420"/>
    </cofactor>
</comment>
<evidence type="ECO:0000256" key="5">
    <source>
        <dbReference type="ARBA" id="ARBA00012895"/>
    </source>
</evidence>
<evidence type="ECO:0000256" key="11">
    <source>
        <dbReference type="ARBA" id="ARBA00023242"/>
    </source>
</evidence>
<dbReference type="CDD" id="cd00223">
    <property type="entry name" value="TOPRIM_TopoIIB_SPO"/>
    <property type="match status" value="1"/>
</dbReference>
<evidence type="ECO:0000256" key="10">
    <source>
        <dbReference type="ARBA" id="ARBA00023235"/>
    </source>
</evidence>
<comment type="subcellular location">
    <subcellularLocation>
        <location evidence="3">Nucleus</location>
    </subcellularLocation>
</comment>
<name>A0A3Q2LFQ4_HORSE</name>
<evidence type="ECO:0000256" key="12">
    <source>
        <dbReference type="PROSITE-ProRule" id="PRU01385"/>
    </source>
</evidence>
<dbReference type="GO" id="GO:0046872">
    <property type="term" value="F:metal ion binding"/>
    <property type="evidence" value="ECO:0007669"/>
    <property type="project" value="UniProtKB-KW"/>
</dbReference>
<dbReference type="AlphaFoldDB" id="A0A3Q2LFQ4"/>
<dbReference type="InterPro" id="IPR036078">
    <property type="entry name" value="Spo11/TopoVI_A_sf"/>
</dbReference>
<evidence type="ECO:0000313" key="17">
    <source>
        <dbReference type="Proteomes" id="UP000002281"/>
    </source>
</evidence>
<dbReference type="PRINTS" id="PR01551">
    <property type="entry name" value="SPO11HOMOLOG"/>
</dbReference>
<dbReference type="GO" id="GO:0005524">
    <property type="term" value="F:ATP binding"/>
    <property type="evidence" value="ECO:0007669"/>
    <property type="project" value="InterPro"/>
</dbReference>
<dbReference type="ExpressionAtlas" id="A0A3Q2LFQ4">
    <property type="expression patterns" value="baseline"/>
</dbReference>
<dbReference type="InterPro" id="IPR002815">
    <property type="entry name" value="Spo11/TopoVI_A"/>
</dbReference>
<dbReference type="InterPro" id="IPR034136">
    <property type="entry name" value="TOPRIM_Topo6A/Spo11"/>
</dbReference>
<comment type="catalytic activity">
    <reaction evidence="1 12">
        <text>ATP-dependent breakage, passage and rejoining of double-stranded DNA.</text>
        <dbReference type="EC" id="5.6.2.2"/>
    </reaction>
</comment>
<keyword evidence="13" id="KW-1133">Transmembrane helix</keyword>
<keyword evidence="13" id="KW-0812">Transmembrane</keyword>
<gene>
    <name evidence="16 18" type="primary">SPO11</name>
</gene>
<dbReference type="InterPro" id="IPR013049">
    <property type="entry name" value="Spo11/TopoVI_A_N"/>
</dbReference>
<evidence type="ECO:0000259" key="15">
    <source>
        <dbReference type="Pfam" id="PF21180"/>
    </source>
</evidence>
<dbReference type="Bgee" id="ENSECAG00000012964">
    <property type="expression patterns" value="Expressed in testis and 1 other cell type or tissue"/>
</dbReference>
<dbReference type="GO" id="GO:0003918">
    <property type="term" value="F:DNA topoisomerase type II (double strand cut, ATP-hydrolyzing) activity"/>
    <property type="evidence" value="ECO:0007669"/>
    <property type="project" value="UniProtKB-UniRule"/>
</dbReference>
<proteinExistence type="inferred from homology"/>
<dbReference type="InterPro" id="IPR036388">
    <property type="entry name" value="WH-like_DNA-bd_sf"/>
</dbReference>
<dbReference type="GO" id="GO:0042138">
    <property type="term" value="P:meiotic DNA double-strand break formation"/>
    <property type="evidence" value="ECO:0007669"/>
    <property type="project" value="InterPro"/>
</dbReference>
<comment type="similarity">
    <text evidence="4 12">Belongs to the TOP6A family.</text>
</comment>
<evidence type="ECO:0000256" key="3">
    <source>
        <dbReference type="ARBA" id="ARBA00004123"/>
    </source>
</evidence>
<protein>
    <recommendedName>
        <fullName evidence="5">DNA topoisomerase (ATP-hydrolyzing)</fullName>
        <ecNumber evidence="5">5.6.2.2</ecNumber>
    </recommendedName>
</protein>
<keyword evidence="11" id="KW-0539">Nucleus</keyword>
<evidence type="ECO:0000256" key="6">
    <source>
        <dbReference type="ARBA" id="ARBA00022723"/>
    </source>
</evidence>
<dbReference type="Proteomes" id="UP000002281">
    <property type="component" value="Chromosome 22"/>
</dbReference>
<feature type="domain" description="Spo11/DNA topoisomerase VI subunit A N-terminal" evidence="14">
    <location>
        <begin position="86"/>
        <end position="144"/>
    </location>
</feature>
<feature type="domain" description="Topoisomerase 6 subunit A/Spo11 TOPRIM" evidence="15">
    <location>
        <begin position="192"/>
        <end position="363"/>
    </location>
</feature>
<keyword evidence="6" id="KW-0479">Metal-binding</keyword>
<feature type="transmembrane region" description="Helical" evidence="13">
    <location>
        <begin position="78"/>
        <end position="99"/>
    </location>
</feature>
<dbReference type="GO" id="GO:0003677">
    <property type="term" value="F:DNA binding"/>
    <property type="evidence" value="ECO:0007669"/>
    <property type="project" value="UniProtKB-UniRule"/>
</dbReference>
<dbReference type="Gene3D" id="1.10.10.10">
    <property type="entry name" value="Winged helix-like DNA-binding domain superfamily/Winged helix DNA-binding domain"/>
    <property type="match status" value="1"/>
</dbReference>
<evidence type="ECO:0000313" key="18">
    <source>
        <dbReference type="VGNC" id="VGNC:23528"/>
    </source>
</evidence>
<feature type="active site" description="O-(5'-phospho-DNA)-tyrosine intermediate" evidence="12">
    <location>
        <position position="112"/>
    </location>
</feature>
<dbReference type="Pfam" id="PF04406">
    <property type="entry name" value="TP6A_N"/>
    <property type="match status" value="1"/>
</dbReference>
<evidence type="ECO:0000313" key="16">
    <source>
        <dbReference type="Ensembl" id="ENSECAP00000039594.3"/>
    </source>
</evidence>
<dbReference type="VGNC" id="VGNC:23528">
    <property type="gene designation" value="SPO11"/>
</dbReference>
<dbReference type="GeneTree" id="ENSGT00390000001787"/>
<sequence length="369" mass="42566">MEVNYNSKINFRSTWFSGKVLSVLLFIQQLTLSDSSGHFYFLLNTSPLERWFFLMLWKVTGDRLAEWLELVREMMSNLFFISYFPALILKILSMIYKLVQSNTYTTKRDIYYTDSQLFGNQTVVDSIITDVSCMLKVPRRSLHILSTSKGLIAGNLRYIEEDGTKVYCSCTTAVAVPSNIQGIWNLITDAKFLLIVEKDATFQRLLDDNFCSRMSPCVIVTGKGVPDLNTRLLVKKLWDVFHVPIFTLVDADPHGIEIMCIYKYGSMSMSFEAHNLTVPAIRWLGLLPSDIKRLNIPKDALIPLTKRDQMKLDSILKRPYVTCQPFWRREMEIMANSKMKAEIQALTFLSSDYLSRVYLPNKLKFGGWI</sequence>
<evidence type="ECO:0000256" key="1">
    <source>
        <dbReference type="ARBA" id="ARBA00000185"/>
    </source>
</evidence>
<dbReference type="Gene3D" id="3.40.1360.10">
    <property type="match status" value="1"/>
</dbReference>
<keyword evidence="13" id="KW-0472">Membrane</keyword>
<evidence type="ECO:0000256" key="8">
    <source>
        <dbReference type="ARBA" id="ARBA00023029"/>
    </source>
</evidence>
<reference evidence="16 17" key="1">
    <citation type="journal article" date="2009" name="Science">
        <title>Genome sequence, comparative analysis, and population genetics of the domestic horse.</title>
        <authorList>
            <consortium name="Broad Institute Genome Sequencing Platform"/>
            <consortium name="Broad Institute Whole Genome Assembly Team"/>
            <person name="Wade C.M."/>
            <person name="Giulotto E."/>
            <person name="Sigurdsson S."/>
            <person name="Zoli M."/>
            <person name="Gnerre S."/>
            <person name="Imsland F."/>
            <person name="Lear T.L."/>
            <person name="Adelson D.L."/>
            <person name="Bailey E."/>
            <person name="Bellone R.R."/>
            <person name="Bloecker H."/>
            <person name="Distl O."/>
            <person name="Edgar R.C."/>
            <person name="Garber M."/>
            <person name="Leeb T."/>
            <person name="Mauceli E."/>
            <person name="MacLeod J.N."/>
            <person name="Penedo M.C.T."/>
            <person name="Raison J.M."/>
            <person name="Sharpe T."/>
            <person name="Vogel J."/>
            <person name="Andersson L."/>
            <person name="Antczak D.F."/>
            <person name="Biagi T."/>
            <person name="Binns M.M."/>
            <person name="Chowdhary B.P."/>
            <person name="Coleman S.J."/>
            <person name="Della Valle G."/>
            <person name="Fryc S."/>
            <person name="Guerin G."/>
            <person name="Hasegawa T."/>
            <person name="Hill E.W."/>
            <person name="Jurka J."/>
            <person name="Kiialainen A."/>
            <person name="Lindgren G."/>
            <person name="Liu J."/>
            <person name="Magnani E."/>
            <person name="Mickelson J.R."/>
            <person name="Murray J."/>
            <person name="Nergadze S.G."/>
            <person name="Onofrio R."/>
            <person name="Pedroni S."/>
            <person name="Piras M.F."/>
            <person name="Raudsepp T."/>
            <person name="Rocchi M."/>
            <person name="Roeed K.H."/>
            <person name="Ryder O.A."/>
            <person name="Searle S."/>
            <person name="Skow L."/>
            <person name="Swinburne J.E."/>
            <person name="Syvaenen A.C."/>
            <person name="Tozaki T."/>
            <person name="Valberg S.J."/>
            <person name="Vaudin M."/>
            <person name="White J.R."/>
            <person name="Zody M.C."/>
            <person name="Lander E.S."/>
            <person name="Lindblad-Toh K."/>
        </authorList>
    </citation>
    <scope>NUCLEOTIDE SEQUENCE [LARGE SCALE GENOMIC DNA]</scope>
    <source>
        <strain evidence="16 17">Thoroughbred</strain>
    </source>
</reference>
<dbReference type="Ensembl" id="ENSECAT00000063959.3">
    <property type="protein sequence ID" value="ENSECAP00000039594.3"/>
    <property type="gene ID" value="ENSECAG00000012964.4"/>
</dbReference>
<dbReference type="Pfam" id="PF21180">
    <property type="entry name" value="TOP6A-Spo11_Toprim"/>
    <property type="match status" value="1"/>
</dbReference>
<keyword evidence="17" id="KW-1185">Reference proteome</keyword>
<dbReference type="GO" id="GO:0005694">
    <property type="term" value="C:chromosome"/>
    <property type="evidence" value="ECO:0007669"/>
    <property type="project" value="InterPro"/>
</dbReference>
<reference evidence="16" key="3">
    <citation type="submission" date="2025-09" db="UniProtKB">
        <authorList>
            <consortium name="Ensembl"/>
        </authorList>
    </citation>
    <scope>IDENTIFICATION</scope>
    <source>
        <strain evidence="16">Thoroughbred</strain>
    </source>
</reference>
<evidence type="ECO:0000256" key="9">
    <source>
        <dbReference type="ARBA" id="ARBA00023125"/>
    </source>
</evidence>
<dbReference type="PROSITE" id="PS52041">
    <property type="entry name" value="TOPO_IIB"/>
    <property type="match status" value="1"/>
</dbReference>
<reference evidence="16" key="2">
    <citation type="submission" date="2025-08" db="UniProtKB">
        <authorList>
            <consortium name="Ensembl"/>
        </authorList>
    </citation>
    <scope>IDENTIFICATION</scope>
    <source>
        <strain evidence="16">Thoroughbred</strain>
    </source>
</reference>
<dbReference type="FunFam" id="3.40.1360.10:FF:000003">
    <property type="entry name" value="DNA topoisomerase 6 subunit A"/>
    <property type="match status" value="1"/>
</dbReference>
<evidence type="ECO:0000256" key="13">
    <source>
        <dbReference type="SAM" id="Phobius"/>
    </source>
</evidence>
<dbReference type="InterPro" id="IPR013048">
    <property type="entry name" value="Meiotic_Spo11"/>
</dbReference>
<keyword evidence="9 12" id="KW-0238">DNA-binding</keyword>
<accession>A0A3Q2LFQ4</accession>
<dbReference type="PRINTS" id="PR01550">
    <property type="entry name" value="TOP6AFAMILY"/>
</dbReference>
<dbReference type="GO" id="GO:0005634">
    <property type="term" value="C:nucleus"/>
    <property type="evidence" value="ECO:0007669"/>
    <property type="project" value="UniProtKB-SubCell"/>
</dbReference>
<evidence type="ECO:0000256" key="2">
    <source>
        <dbReference type="ARBA" id="ARBA00001946"/>
    </source>
</evidence>
<evidence type="ECO:0000256" key="4">
    <source>
        <dbReference type="ARBA" id="ARBA00006559"/>
    </source>
</evidence>
<keyword evidence="8 12" id="KW-0799">Topoisomerase</keyword>
<feature type="transmembrane region" description="Helical" evidence="13">
    <location>
        <begin position="12"/>
        <end position="32"/>
    </location>
</feature>
<dbReference type="PANTHER" id="PTHR10848">
    <property type="entry name" value="MEIOTIC RECOMBINATION PROTEIN SPO11"/>
    <property type="match status" value="1"/>
</dbReference>
<dbReference type="SUPFAM" id="SSF56726">
    <property type="entry name" value="DNA topoisomerase IV, alpha subunit"/>
    <property type="match status" value="1"/>
</dbReference>
<evidence type="ECO:0000256" key="7">
    <source>
        <dbReference type="ARBA" id="ARBA00022842"/>
    </source>
</evidence>
<dbReference type="EC" id="5.6.2.2" evidence="5"/>
<evidence type="ECO:0000259" key="14">
    <source>
        <dbReference type="Pfam" id="PF04406"/>
    </source>
</evidence>
<keyword evidence="10 12" id="KW-0413">Isomerase</keyword>